<accession>A0A8J8SGF2</accession>
<reference evidence="1" key="1">
    <citation type="submission" date="2020-07" db="EMBL/GenBank/DDBJ databases">
        <title>Vallitalea pronyensis genome.</title>
        <authorList>
            <person name="Postec A."/>
        </authorList>
    </citation>
    <scope>NUCLEOTIDE SEQUENCE</scope>
    <source>
        <strain evidence="1">FatNI3</strain>
    </source>
</reference>
<evidence type="ECO:0008006" key="3">
    <source>
        <dbReference type="Google" id="ProtNLM"/>
    </source>
</evidence>
<evidence type="ECO:0000313" key="2">
    <source>
        <dbReference type="Proteomes" id="UP000683246"/>
    </source>
</evidence>
<proteinExistence type="predicted"/>
<evidence type="ECO:0000313" key="1">
    <source>
        <dbReference type="EMBL" id="QUI22541.1"/>
    </source>
</evidence>
<dbReference type="SUPFAM" id="SSF56059">
    <property type="entry name" value="Glutathione synthetase ATP-binding domain-like"/>
    <property type="match status" value="1"/>
</dbReference>
<organism evidence="1 2">
    <name type="scientific">Vallitalea pronyensis</name>
    <dbReference type="NCBI Taxonomy" id="1348613"/>
    <lineage>
        <taxon>Bacteria</taxon>
        <taxon>Bacillati</taxon>
        <taxon>Bacillota</taxon>
        <taxon>Clostridia</taxon>
        <taxon>Lachnospirales</taxon>
        <taxon>Vallitaleaceae</taxon>
        <taxon>Vallitalea</taxon>
    </lineage>
</organism>
<dbReference type="RefSeq" id="WP_212698031.1">
    <property type="nucleotide sequence ID" value="NZ_CP058649.1"/>
</dbReference>
<sequence length="439" mass="50253">MGSFNAERYWKEEHYATLPSIENKAWHNIIVAMDELLFPMTHHGDVLVTAYKMDDALKDYISMLGFHITNNDNNIIDHGHDSKEEKSIFEHLLMDEPYHPSLLSTVETISPYSVLPYTKELCEKYGWTTSLPPLACVKKVNSKVYSYEVNRILGLQHKGSVVTNSKEFMTKGNDYLTTGSFLIKDPYGVSGKGNLLISSKRIFNRIVSYMEKQEKQGKQVLFVMEPFLDKDVDFSCQLYIEKEGNYTILSVQKLHNNAFSFYGSYSADEDFCAFLDANHYFDDIQKIAKQLHGDGYFGNVCIDSMILKNGDIIPIIEINARQSMGLINHYMDRYLATYALTGNLTFMNMGYANGINCNTLIEQMDKHNLLFTPGKEEGIIPLSSNTLFINSYLSKKKTEKDMYKGRFYFSAVGKSHGEKNELIAKNKDFFLSLGFKIYD</sequence>
<dbReference type="KEGG" id="vpy:HZI73_09615"/>
<name>A0A8J8SGF2_9FIRM</name>
<dbReference type="AlphaFoldDB" id="A0A8J8SGF2"/>
<dbReference type="EMBL" id="CP058649">
    <property type="protein sequence ID" value="QUI22541.1"/>
    <property type="molecule type" value="Genomic_DNA"/>
</dbReference>
<protein>
    <recommendedName>
        <fullName evidence="3">ATP-grasp domain-containing protein</fullName>
    </recommendedName>
</protein>
<gene>
    <name evidence="1" type="ORF">HZI73_09615</name>
</gene>
<dbReference type="Proteomes" id="UP000683246">
    <property type="component" value="Chromosome"/>
</dbReference>
<keyword evidence="2" id="KW-1185">Reference proteome</keyword>